<comment type="similarity">
    <text evidence="3 14">Belongs to the Nth/MutY family.</text>
</comment>
<comment type="catalytic activity">
    <reaction evidence="1 14">
        <text>Hydrolyzes free adenine bases from 7,8-dihydro-8-oxoguanine:adenine mismatched double-stranded DNA, leaving an apurinic site.</text>
        <dbReference type="EC" id="3.2.2.31"/>
    </reaction>
</comment>
<dbReference type="CDD" id="cd00056">
    <property type="entry name" value="ENDO3c"/>
    <property type="match status" value="1"/>
</dbReference>
<dbReference type="EC" id="3.2.2.31" evidence="4 14"/>
<evidence type="ECO:0000256" key="7">
    <source>
        <dbReference type="ARBA" id="ARBA00022723"/>
    </source>
</evidence>
<dbReference type="GO" id="GO:0046872">
    <property type="term" value="F:metal ion binding"/>
    <property type="evidence" value="ECO:0007669"/>
    <property type="project" value="UniProtKB-UniRule"/>
</dbReference>
<sequence length="362" mass="40569">MAEREKIAAGAGGTPAPFARALLHWNATENDRPMPWKGEKDPYRIWLSEVILQQTRVEQGRAYYERFIDAFPTVQQLARAPEADVFKLWEGLGYYSRARNLMASARRITDDLGGRFPDTLEGILSLRGVGPYTAAAIASFAWNLPHAVVDGNVYRVLARIFNCDLPIDSTEGRKWFARKAQELLPGGLAGEYNQALMDFGATLCKPLPECGRCFYRERCGAFLQGRQTELPVKAKKAAIRNRYFHYVLLQQGGAFALHERGAKDIWQGLWEPLLIESERPLEKAEVLAALAAEYGLAAGDYTVLSAAAKAKQRLSHQLIHFSFLHLELRRRPPLPGFEWLPAAALERVACPKTVGDFLRKNG</sequence>
<dbReference type="InterPro" id="IPR029119">
    <property type="entry name" value="MutY_C"/>
</dbReference>
<dbReference type="Gene3D" id="1.10.340.30">
    <property type="entry name" value="Hypothetical protein, domain 2"/>
    <property type="match status" value="1"/>
</dbReference>
<dbReference type="GO" id="GO:0000701">
    <property type="term" value="F:purine-specific mismatch base pair DNA N-glycosylase activity"/>
    <property type="evidence" value="ECO:0007669"/>
    <property type="project" value="UniProtKB-EC"/>
</dbReference>
<evidence type="ECO:0000256" key="9">
    <source>
        <dbReference type="ARBA" id="ARBA00022801"/>
    </source>
</evidence>
<dbReference type="PANTHER" id="PTHR42944:SF1">
    <property type="entry name" value="ADENINE DNA GLYCOSYLASE"/>
    <property type="match status" value="1"/>
</dbReference>
<feature type="domain" description="HhH-GPD" evidence="15">
    <location>
        <begin position="51"/>
        <end position="202"/>
    </location>
</feature>
<keyword evidence="12" id="KW-0234">DNA repair</keyword>
<comment type="function">
    <text evidence="2">Adenine glycosylase active on G-A mispairs. MutY also corrects error-prone DNA synthesis past GO lesions which are due to the oxidatively damaged form of guanine: 7,8-dihydro-8-oxoguanine (8-oxo-dGTP).</text>
</comment>
<keyword evidence="6" id="KW-0004">4Fe-4S</keyword>
<comment type="cofactor">
    <cofactor evidence="14">
        <name>[4Fe-4S] cluster</name>
        <dbReference type="ChEBI" id="CHEBI:49883"/>
    </cofactor>
    <text evidence="14">Binds 1 [4Fe-4S] cluster.</text>
</comment>
<evidence type="ECO:0000256" key="6">
    <source>
        <dbReference type="ARBA" id="ARBA00022485"/>
    </source>
</evidence>
<evidence type="ECO:0000313" key="16">
    <source>
        <dbReference type="EMBL" id="TCZ65116.1"/>
    </source>
</evidence>
<evidence type="ECO:0000313" key="17">
    <source>
        <dbReference type="Proteomes" id="UP000295164"/>
    </source>
</evidence>
<evidence type="ECO:0000256" key="14">
    <source>
        <dbReference type="RuleBase" id="RU365096"/>
    </source>
</evidence>
<proteinExistence type="inferred from homology"/>
<dbReference type="OrthoDB" id="9802365at2"/>
<dbReference type="InterPro" id="IPR003265">
    <property type="entry name" value="HhH-GPD_domain"/>
</dbReference>
<reference evidence="16 17" key="1">
    <citation type="submission" date="2019-03" db="EMBL/GenBank/DDBJ databases">
        <authorList>
            <person name="Kim M.K.M."/>
        </authorList>
    </citation>
    <scope>NUCLEOTIDE SEQUENCE [LARGE SCALE GENOMIC DNA]</scope>
    <source>
        <strain evidence="16 17">17J68-15</strain>
    </source>
</reference>
<evidence type="ECO:0000256" key="1">
    <source>
        <dbReference type="ARBA" id="ARBA00000843"/>
    </source>
</evidence>
<evidence type="ECO:0000256" key="8">
    <source>
        <dbReference type="ARBA" id="ARBA00022763"/>
    </source>
</evidence>
<dbReference type="InterPro" id="IPR023170">
    <property type="entry name" value="HhH_base_excis_C"/>
</dbReference>
<dbReference type="Pfam" id="PF00730">
    <property type="entry name" value="HhH-GPD"/>
    <property type="match status" value="1"/>
</dbReference>
<dbReference type="GO" id="GO:0051539">
    <property type="term" value="F:4 iron, 4 sulfur cluster binding"/>
    <property type="evidence" value="ECO:0007669"/>
    <property type="project" value="UniProtKB-UniRule"/>
</dbReference>
<evidence type="ECO:0000256" key="3">
    <source>
        <dbReference type="ARBA" id="ARBA00008343"/>
    </source>
</evidence>
<dbReference type="Pfam" id="PF00633">
    <property type="entry name" value="HHH"/>
    <property type="match status" value="1"/>
</dbReference>
<dbReference type="SUPFAM" id="SSF55811">
    <property type="entry name" value="Nudix"/>
    <property type="match status" value="1"/>
</dbReference>
<evidence type="ECO:0000256" key="12">
    <source>
        <dbReference type="ARBA" id="ARBA00023204"/>
    </source>
</evidence>
<dbReference type="AlphaFoldDB" id="A0A4R4DRY1"/>
<dbReference type="SUPFAM" id="SSF48150">
    <property type="entry name" value="DNA-glycosylase"/>
    <property type="match status" value="1"/>
</dbReference>
<evidence type="ECO:0000256" key="10">
    <source>
        <dbReference type="ARBA" id="ARBA00023004"/>
    </source>
</evidence>
<accession>A0A4R4DRY1</accession>
<dbReference type="EMBL" id="SKFH01000054">
    <property type="protein sequence ID" value="TCZ65116.1"/>
    <property type="molecule type" value="Genomic_DNA"/>
</dbReference>
<dbReference type="InterPro" id="IPR000445">
    <property type="entry name" value="HhH_motif"/>
</dbReference>
<name>A0A4R4DRY1_9BACT</name>
<keyword evidence="7" id="KW-0479">Metal-binding</keyword>
<evidence type="ECO:0000256" key="13">
    <source>
        <dbReference type="ARBA" id="ARBA00023295"/>
    </source>
</evidence>
<keyword evidence="9" id="KW-0378">Hydrolase</keyword>
<dbReference type="PANTHER" id="PTHR42944">
    <property type="entry name" value="ADENINE DNA GLYCOSYLASE"/>
    <property type="match status" value="1"/>
</dbReference>
<dbReference type="GO" id="GO:0035485">
    <property type="term" value="F:adenine/guanine mispair binding"/>
    <property type="evidence" value="ECO:0007669"/>
    <property type="project" value="TreeGrafter"/>
</dbReference>
<dbReference type="SMART" id="SM00478">
    <property type="entry name" value="ENDO3c"/>
    <property type="match status" value="1"/>
</dbReference>
<evidence type="ECO:0000256" key="11">
    <source>
        <dbReference type="ARBA" id="ARBA00023014"/>
    </source>
</evidence>
<dbReference type="GO" id="GO:0034039">
    <property type="term" value="F:8-oxo-7,8-dihydroguanine DNA N-glycosylase activity"/>
    <property type="evidence" value="ECO:0007669"/>
    <property type="project" value="TreeGrafter"/>
</dbReference>
<dbReference type="GO" id="GO:0006284">
    <property type="term" value="P:base-excision repair"/>
    <property type="evidence" value="ECO:0007669"/>
    <property type="project" value="UniProtKB-UniRule"/>
</dbReference>
<dbReference type="FunFam" id="1.10.340.30:FF:000002">
    <property type="entry name" value="Adenine DNA glycosylase"/>
    <property type="match status" value="1"/>
</dbReference>
<dbReference type="InterPro" id="IPR015797">
    <property type="entry name" value="NUDIX_hydrolase-like_dom_sf"/>
</dbReference>
<keyword evidence="10 14" id="KW-0408">Iron</keyword>
<evidence type="ECO:0000256" key="4">
    <source>
        <dbReference type="ARBA" id="ARBA00012045"/>
    </source>
</evidence>
<dbReference type="Gene3D" id="1.10.1670.10">
    <property type="entry name" value="Helix-hairpin-Helix base-excision DNA repair enzymes (C-terminal)"/>
    <property type="match status" value="1"/>
</dbReference>
<keyword evidence="8 14" id="KW-0227">DNA damage</keyword>
<evidence type="ECO:0000256" key="2">
    <source>
        <dbReference type="ARBA" id="ARBA00002933"/>
    </source>
</evidence>
<evidence type="ECO:0000259" key="15">
    <source>
        <dbReference type="SMART" id="SM00478"/>
    </source>
</evidence>
<organism evidence="16 17">
    <name type="scientific">Flaviaesturariibacter aridisoli</name>
    <dbReference type="NCBI Taxonomy" id="2545761"/>
    <lineage>
        <taxon>Bacteria</taxon>
        <taxon>Pseudomonadati</taxon>
        <taxon>Bacteroidota</taxon>
        <taxon>Chitinophagia</taxon>
        <taxon>Chitinophagales</taxon>
        <taxon>Chitinophagaceae</taxon>
        <taxon>Flaviaestuariibacter</taxon>
    </lineage>
</organism>
<dbReference type="CDD" id="cd03431">
    <property type="entry name" value="NUDIX_DNA_Glycosylase_C-MutY"/>
    <property type="match status" value="1"/>
</dbReference>
<dbReference type="InterPro" id="IPR044298">
    <property type="entry name" value="MIG/MutY"/>
</dbReference>
<dbReference type="GO" id="GO:0006298">
    <property type="term" value="P:mismatch repair"/>
    <property type="evidence" value="ECO:0007669"/>
    <property type="project" value="TreeGrafter"/>
</dbReference>
<comment type="caution">
    <text evidence="16">The sequence shown here is derived from an EMBL/GenBank/DDBJ whole genome shotgun (WGS) entry which is preliminary data.</text>
</comment>
<gene>
    <name evidence="16" type="ORF">E0486_17740</name>
</gene>
<keyword evidence="17" id="KW-1185">Reference proteome</keyword>
<keyword evidence="11" id="KW-0411">Iron-sulfur</keyword>
<keyword evidence="13 14" id="KW-0326">Glycosidase</keyword>
<dbReference type="InterPro" id="IPR011257">
    <property type="entry name" value="DNA_glycosylase"/>
</dbReference>
<dbReference type="Proteomes" id="UP000295164">
    <property type="component" value="Unassembled WGS sequence"/>
</dbReference>
<protein>
    <recommendedName>
        <fullName evidence="5 14">Adenine DNA glycosylase</fullName>
        <ecNumber evidence="4 14">3.2.2.31</ecNumber>
    </recommendedName>
</protein>
<dbReference type="GO" id="GO:0032357">
    <property type="term" value="F:oxidized purine DNA binding"/>
    <property type="evidence" value="ECO:0007669"/>
    <property type="project" value="TreeGrafter"/>
</dbReference>
<dbReference type="Pfam" id="PF14815">
    <property type="entry name" value="NUDIX_4"/>
    <property type="match status" value="1"/>
</dbReference>
<evidence type="ECO:0000256" key="5">
    <source>
        <dbReference type="ARBA" id="ARBA00022023"/>
    </source>
</evidence>
<dbReference type="Gene3D" id="3.90.79.10">
    <property type="entry name" value="Nucleoside Triphosphate Pyrophosphohydrolase"/>
    <property type="match status" value="1"/>
</dbReference>